<protein>
    <submittedName>
        <fullName evidence="2">AsmA family protein</fullName>
    </submittedName>
</protein>
<dbReference type="EMBL" id="JABFRW010000019">
    <property type="protein sequence ID" value="NOT32858.1"/>
    <property type="molecule type" value="Genomic_DNA"/>
</dbReference>
<dbReference type="Proteomes" id="UP000580839">
    <property type="component" value="Unassembled WGS sequence"/>
</dbReference>
<dbReference type="GO" id="GO:0090313">
    <property type="term" value="P:regulation of protein targeting to membrane"/>
    <property type="evidence" value="ECO:0007669"/>
    <property type="project" value="TreeGrafter"/>
</dbReference>
<dbReference type="GO" id="GO:0005886">
    <property type="term" value="C:plasma membrane"/>
    <property type="evidence" value="ECO:0007669"/>
    <property type="project" value="TreeGrafter"/>
</dbReference>
<accession>A0A849SB10</accession>
<evidence type="ECO:0000313" key="3">
    <source>
        <dbReference type="Proteomes" id="UP000580839"/>
    </source>
</evidence>
<organism evidence="2 3">
    <name type="scientific">Eiseniibacteriota bacterium</name>
    <dbReference type="NCBI Taxonomy" id="2212470"/>
    <lineage>
        <taxon>Bacteria</taxon>
        <taxon>Candidatus Eiseniibacteriota</taxon>
    </lineage>
</organism>
<name>A0A849SB10_UNCEI</name>
<dbReference type="InterPro" id="IPR052894">
    <property type="entry name" value="AsmA-related"/>
</dbReference>
<evidence type="ECO:0000313" key="2">
    <source>
        <dbReference type="EMBL" id="NOT32858.1"/>
    </source>
</evidence>
<dbReference type="Pfam" id="PF05170">
    <property type="entry name" value="AsmA"/>
    <property type="match status" value="2"/>
</dbReference>
<feature type="domain" description="AsmA" evidence="1">
    <location>
        <begin position="164"/>
        <end position="281"/>
    </location>
</feature>
<dbReference type="PANTHER" id="PTHR30441:SF4">
    <property type="entry name" value="PROTEIN ASMA"/>
    <property type="match status" value="1"/>
</dbReference>
<dbReference type="PANTHER" id="PTHR30441">
    <property type="entry name" value="DUF748 DOMAIN-CONTAINING PROTEIN"/>
    <property type="match status" value="1"/>
</dbReference>
<comment type="caution">
    <text evidence="2">The sequence shown here is derived from an EMBL/GenBank/DDBJ whole genome shotgun (WGS) entry which is preliminary data.</text>
</comment>
<gene>
    <name evidence="2" type="ORF">HOP12_01675</name>
</gene>
<dbReference type="InterPro" id="IPR007844">
    <property type="entry name" value="AsmA"/>
</dbReference>
<proteinExistence type="predicted"/>
<reference evidence="2 3" key="1">
    <citation type="submission" date="2020-04" db="EMBL/GenBank/DDBJ databases">
        <title>Metagenomic profiling of ammonia- and methane-oxidizing microorganisms in a Dutch drinking water treatment plant.</title>
        <authorList>
            <person name="Poghosyan L."/>
            <person name="Leucker S."/>
        </authorList>
    </citation>
    <scope>NUCLEOTIDE SEQUENCE [LARGE SCALE GENOMIC DNA]</scope>
    <source>
        <strain evidence="2">S-RSF-IL-03</strain>
    </source>
</reference>
<dbReference type="AlphaFoldDB" id="A0A849SB10"/>
<feature type="domain" description="AsmA" evidence="1">
    <location>
        <begin position="14"/>
        <end position="136"/>
    </location>
</feature>
<sequence>MSASLRRSPPRLILVAGSALALLVLATWLVPQWIDWNRFRPYLESAGSRALGMPVRMAGRAGLTLLPSIALTARDAQVLDDAGAVVASVRRLRVGISLLPLLGGAVRVRRLDLVQPRIQIERSSDGRFNVAQLRQAAALLGALDRGTASISGGTVHFLDRRTGSSFEATDIAFTLTPRGGRFEVDPASMKLFGGEAKGSIRVDLSGARPAYEVRGALAGFRIEQFLGTLTSKPPAEGVMNLTASVSMHGEPDRSLLESLTGEISLRGENLELVGNDLDREIGRFESSQSFSLVDVGAVFLAGPIGLAVTKGYDLASLFRGSGGRSSIRTLVSDWKVERGVARATDVAMATSRNRIALTGGLDLANERFADVTIAVVDANGCARVRQAVHGTFAAPIVEKPHLLASISGPLLKLYRQTRALLPAGACDAFYSGSVAPPR</sequence>
<evidence type="ECO:0000259" key="1">
    <source>
        <dbReference type="Pfam" id="PF05170"/>
    </source>
</evidence>